<evidence type="ECO:0000256" key="1">
    <source>
        <dbReference type="SAM" id="MobiDB-lite"/>
    </source>
</evidence>
<dbReference type="EMBL" id="AMZH03005285">
    <property type="protein sequence ID" value="RRT66804.1"/>
    <property type="molecule type" value="Genomic_DNA"/>
</dbReference>
<comment type="caution">
    <text evidence="2">The sequence shown here is derived from an EMBL/GenBank/DDBJ whole genome shotgun (WGS) entry which is preliminary data.</text>
</comment>
<sequence length="95" mass="10601">MKKARHVKDREQSEESPRNEELVSADECGNRPNSIGWKTMFPVFDVSCEPRPHTVKPCGPPNTRLTWLESHGPSDGCLPEMDGTGLRNQKIAGLD</sequence>
<name>A0A444DBS3_ENSVE</name>
<dbReference type="Proteomes" id="UP000287651">
    <property type="component" value="Unassembled WGS sequence"/>
</dbReference>
<feature type="region of interest" description="Disordered" evidence="1">
    <location>
        <begin position="1"/>
        <end position="27"/>
    </location>
</feature>
<protein>
    <submittedName>
        <fullName evidence="2">Uncharacterized protein</fullName>
    </submittedName>
</protein>
<evidence type="ECO:0000313" key="3">
    <source>
        <dbReference type="Proteomes" id="UP000287651"/>
    </source>
</evidence>
<feature type="compositionally biased region" description="Basic and acidic residues" evidence="1">
    <location>
        <begin position="8"/>
        <end position="21"/>
    </location>
</feature>
<evidence type="ECO:0000313" key="2">
    <source>
        <dbReference type="EMBL" id="RRT66804.1"/>
    </source>
</evidence>
<proteinExistence type="predicted"/>
<dbReference type="AlphaFoldDB" id="A0A444DBS3"/>
<reference evidence="2 3" key="1">
    <citation type="journal article" date="2014" name="Agronomy (Basel)">
        <title>A Draft Genome Sequence for Ensete ventricosum, the Drought-Tolerant Tree Against Hunger.</title>
        <authorList>
            <person name="Harrison J."/>
            <person name="Moore K.A."/>
            <person name="Paszkiewicz K."/>
            <person name="Jones T."/>
            <person name="Grant M."/>
            <person name="Ambacheew D."/>
            <person name="Muzemil S."/>
            <person name="Studholme D.J."/>
        </authorList>
    </citation>
    <scope>NUCLEOTIDE SEQUENCE [LARGE SCALE GENOMIC DNA]</scope>
</reference>
<organism evidence="2 3">
    <name type="scientific">Ensete ventricosum</name>
    <name type="common">Abyssinian banana</name>
    <name type="synonym">Musa ensete</name>
    <dbReference type="NCBI Taxonomy" id="4639"/>
    <lineage>
        <taxon>Eukaryota</taxon>
        <taxon>Viridiplantae</taxon>
        <taxon>Streptophyta</taxon>
        <taxon>Embryophyta</taxon>
        <taxon>Tracheophyta</taxon>
        <taxon>Spermatophyta</taxon>
        <taxon>Magnoliopsida</taxon>
        <taxon>Liliopsida</taxon>
        <taxon>Zingiberales</taxon>
        <taxon>Musaceae</taxon>
        <taxon>Ensete</taxon>
    </lineage>
</organism>
<accession>A0A444DBS3</accession>
<gene>
    <name evidence="2" type="ORF">B296_00013615</name>
</gene>